<keyword evidence="2" id="KW-1185">Reference proteome</keyword>
<dbReference type="Proteomes" id="UP001602245">
    <property type="component" value="Unassembled WGS sequence"/>
</dbReference>
<organism evidence="1 2">
    <name type="scientific">Paractinoplanes globisporus</name>
    <dbReference type="NCBI Taxonomy" id="113565"/>
    <lineage>
        <taxon>Bacteria</taxon>
        <taxon>Bacillati</taxon>
        <taxon>Actinomycetota</taxon>
        <taxon>Actinomycetes</taxon>
        <taxon>Micromonosporales</taxon>
        <taxon>Micromonosporaceae</taxon>
        <taxon>Paractinoplanes</taxon>
    </lineage>
</organism>
<reference evidence="1 2" key="1">
    <citation type="submission" date="2024-10" db="EMBL/GenBank/DDBJ databases">
        <title>The Natural Products Discovery Center: Release of the First 8490 Sequenced Strains for Exploring Actinobacteria Biosynthetic Diversity.</title>
        <authorList>
            <person name="Kalkreuter E."/>
            <person name="Kautsar S.A."/>
            <person name="Yang D."/>
            <person name="Bader C.D."/>
            <person name="Teijaro C.N."/>
            <person name="Fluegel L."/>
            <person name="Davis C.M."/>
            <person name="Simpson J.R."/>
            <person name="Lauterbach L."/>
            <person name="Steele A.D."/>
            <person name="Gui C."/>
            <person name="Meng S."/>
            <person name="Li G."/>
            <person name="Viehrig K."/>
            <person name="Ye F."/>
            <person name="Su P."/>
            <person name="Kiefer A.F."/>
            <person name="Nichols A."/>
            <person name="Cepeda A.J."/>
            <person name="Yan W."/>
            <person name="Fan B."/>
            <person name="Jiang Y."/>
            <person name="Adhikari A."/>
            <person name="Zheng C.-J."/>
            <person name="Schuster L."/>
            <person name="Cowan T.M."/>
            <person name="Smanski M.J."/>
            <person name="Chevrette M.G."/>
            <person name="De Carvalho L.P.S."/>
            <person name="Shen B."/>
        </authorList>
    </citation>
    <scope>NUCLEOTIDE SEQUENCE [LARGE SCALE GENOMIC DNA]</scope>
    <source>
        <strain evidence="1 2">NPDC000087</strain>
    </source>
</reference>
<name>A0ABW6WUF3_9ACTN</name>
<evidence type="ECO:0000313" key="1">
    <source>
        <dbReference type="EMBL" id="MFF5295831.1"/>
    </source>
</evidence>
<gene>
    <name evidence="1" type="ORF">ACFY35_40905</name>
</gene>
<sequence>MAGLRVALDPGEAVRQLDAVSVEQPLAARLVAVITIMDAYYERARRGFDDIQRSAGRRAAPDTPSSFTRDDFRAIGSLPETSQAVTRLLTPDQANLRLPPDVLAEAFLGISLGAARAPHPDRTPLPAGQLVDLFLHGADTRPETAESPSR</sequence>
<evidence type="ECO:0000313" key="2">
    <source>
        <dbReference type="Proteomes" id="UP001602245"/>
    </source>
</evidence>
<dbReference type="EMBL" id="JBIAZU010000008">
    <property type="protein sequence ID" value="MFF5295831.1"/>
    <property type="molecule type" value="Genomic_DNA"/>
</dbReference>
<proteinExistence type="predicted"/>
<dbReference type="RefSeq" id="WP_020516031.1">
    <property type="nucleotide sequence ID" value="NZ_JBIAZU010000008.1"/>
</dbReference>
<comment type="caution">
    <text evidence="1">The sequence shown here is derived from an EMBL/GenBank/DDBJ whole genome shotgun (WGS) entry which is preliminary data.</text>
</comment>
<evidence type="ECO:0008006" key="3">
    <source>
        <dbReference type="Google" id="ProtNLM"/>
    </source>
</evidence>
<protein>
    <recommendedName>
        <fullName evidence="3">TetR family transcriptional regulator</fullName>
    </recommendedName>
</protein>
<accession>A0ABW6WUF3</accession>